<dbReference type="AlphaFoldDB" id="A0AAD3XTI3"/>
<dbReference type="Proteomes" id="UP001279734">
    <property type="component" value="Unassembled WGS sequence"/>
</dbReference>
<keyword evidence="2" id="KW-1185">Reference proteome</keyword>
<dbReference type="EMBL" id="BSYO01000017">
    <property type="protein sequence ID" value="GMH17007.1"/>
    <property type="molecule type" value="Genomic_DNA"/>
</dbReference>
<organism evidence="1 2">
    <name type="scientific">Nepenthes gracilis</name>
    <name type="common">Slender pitcher plant</name>
    <dbReference type="NCBI Taxonomy" id="150966"/>
    <lineage>
        <taxon>Eukaryota</taxon>
        <taxon>Viridiplantae</taxon>
        <taxon>Streptophyta</taxon>
        <taxon>Embryophyta</taxon>
        <taxon>Tracheophyta</taxon>
        <taxon>Spermatophyta</taxon>
        <taxon>Magnoliopsida</taxon>
        <taxon>eudicotyledons</taxon>
        <taxon>Gunneridae</taxon>
        <taxon>Pentapetalae</taxon>
        <taxon>Caryophyllales</taxon>
        <taxon>Nepenthaceae</taxon>
        <taxon>Nepenthes</taxon>
    </lineage>
</organism>
<accession>A0AAD3XTI3</accession>
<evidence type="ECO:0000313" key="1">
    <source>
        <dbReference type="EMBL" id="GMH17007.1"/>
    </source>
</evidence>
<evidence type="ECO:0000313" key="2">
    <source>
        <dbReference type="Proteomes" id="UP001279734"/>
    </source>
</evidence>
<sequence>MNIFDILYLALELNVVGVKRPKLTPGFRLWIAMLVIVSSIEMCQLWLGADSTKVEIADKLSHV</sequence>
<reference evidence="1" key="1">
    <citation type="submission" date="2023-05" db="EMBL/GenBank/DDBJ databases">
        <title>Nepenthes gracilis genome sequencing.</title>
        <authorList>
            <person name="Fukushima K."/>
        </authorList>
    </citation>
    <scope>NUCLEOTIDE SEQUENCE</scope>
    <source>
        <strain evidence="1">SING2019-196</strain>
    </source>
</reference>
<proteinExistence type="predicted"/>
<protein>
    <submittedName>
        <fullName evidence="1">Uncharacterized protein</fullName>
    </submittedName>
</protein>
<comment type="caution">
    <text evidence="1">The sequence shown here is derived from an EMBL/GenBank/DDBJ whole genome shotgun (WGS) entry which is preliminary data.</text>
</comment>
<gene>
    <name evidence="1" type="ORF">Nepgr_018848</name>
</gene>
<name>A0AAD3XTI3_NEPGR</name>